<feature type="domain" description="SLH" evidence="3">
    <location>
        <begin position="606"/>
        <end position="673"/>
    </location>
</feature>
<feature type="compositionally biased region" description="Pro residues" evidence="1">
    <location>
        <begin position="112"/>
        <end position="121"/>
    </location>
</feature>
<organism evidence="4 5">
    <name type="scientific">Leucobacter viscericola</name>
    <dbReference type="NCBI Taxonomy" id="2714935"/>
    <lineage>
        <taxon>Bacteria</taxon>
        <taxon>Bacillati</taxon>
        <taxon>Actinomycetota</taxon>
        <taxon>Actinomycetes</taxon>
        <taxon>Micrococcales</taxon>
        <taxon>Microbacteriaceae</taxon>
        <taxon>Leucobacter</taxon>
    </lineage>
</organism>
<dbReference type="InterPro" id="IPR001119">
    <property type="entry name" value="SLH_dom"/>
</dbReference>
<evidence type="ECO:0000313" key="4">
    <source>
        <dbReference type="EMBL" id="QIK62447.1"/>
    </source>
</evidence>
<feature type="region of interest" description="Disordered" evidence="1">
    <location>
        <begin position="27"/>
        <end position="134"/>
    </location>
</feature>
<dbReference type="PROSITE" id="PS51272">
    <property type="entry name" value="SLH"/>
    <property type="match status" value="2"/>
</dbReference>
<dbReference type="KEGG" id="lvi:G7068_03885"/>
<gene>
    <name evidence="4" type="ORF">G7068_03885</name>
</gene>
<evidence type="ECO:0000259" key="3">
    <source>
        <dbReference type="PROSITE" id="PS51272"/>
    </source>
</evidence>
<feature type="chain" id="PRO_5026320249" description="SLH domain-containing protein" evidence="2">
    <location>
        <begin position="26"/>
        <end position="797"/>
    </location>
</feature>
<dbReference type="SUPFAM" id="SSF55486">
    <property type="entry name" value="Metalloproteases ('zincins'), catalytic domain"/>
    <property type="match status" value="1"/>
</dbReference>
<name>A0A6G7XDH0_9MICO</name>
<protein>
    <recommendedName>
        <fullName evidence="3">SLH domain-containing protein</fullName>
    </recommendedName>
</protein>
<dbReference type="Pfam" id="PF00395">
    <property type="entry name" value="SLH"/>
    <property type="match status" value="2"/>
</dbReference>
<accession>A0A6G7XDH0</accession>
<dbReference type="RefSeq" id="WP_166289193.1">
    <property type="nucleotide sequence ID" value="NZ_CP049863.1"/>
</dbReference>
<dbReference type="Proteomes" id="UP000502677">
    <property type="component" value="Chromosome"/>
</dbReference>
<reference evidence="4 5" key="1">
    <citation type="submission" date="2020-03" db="EMBL/GenBank/DDBJ databases">
        <title>Leucobacter sp. nov., isolated from beetles.</title>
        <authorList>
            <person name="Hyun D.-W."/>
            <person name="Bae J.-W."/>
        </authorList>
    </citation>
    <scope>NUCLEOTIDE SEQUENCE [LARGE SCALE GENOMIC DNA]</scope>
    <source>
        <strain evidence="4 5">HDW9C</strain>
    </source>
</reference>
<feature type="domain" description="SLH" evidence="3">
    <location>
        <begin position="674"/>
        <end position="741"/>
    </location>
</feature>
<feature type="compositionally biased region" description="Low complexity" evidence="1">
    <location>
        <begin position="45"/>
        <end position="59"/>
    </location>
</feature>
<sequence length="797" mass="84020">MSWKKFVTLAIAIPLVVVSAQPAFADNGATDDPLVQAGMSAQAKPAPGTTTADPSAPTTDQQDQSGTADEPGTDPGTNGGSGQGADPEAPNGGESEQPTPGSEPPSTESPQPEAPPTPAPQPKTGATKQSPKPITAQAAEPVESLKVSGVLHVAPGEPTQGSVAASDAGGAVDMLPDQVKLETAEGTTLPLDPESLGEDVSGGEAFSGTVSLDDAAQQAVQEVVEDSTATAQKAPDLAVVVEAAATATIAAGETFDAKEVEITPAPAQTKGPAAMQHSADVVLITSATASQESAVRDLMTLTSNYWKKESEGLITGISVNAVKQLSSAGMDVCDPNAAWEAARDQFPGVDHYENARHLVVLVDKNCGPGAAAGWGDIYTLHGGGEIYANLGARYSGTSFRDALGIVAHEFGHNFGLDHSGSRTCNADAYDAALSNVWIFDPQTRASGQLCTDDEYRDSWSVMGYYRPDLGPVLPSLPISQKADIELLPATAIPKVTQAAGKTQRFTIKALSSGSGLRGIQVQQSGSSEPFYVEYRSGTGQDSGANFMDPSQRGVRILKQYDRGSIVISKADGYSLGKGDFLQPYGGRARVIVESETSASANVRVDFYTSFRDVPASHKFAGPIQWMYDTKTSTGTRQVDGSAVYGPSENVTRGAIAAFLFRSEAPSGYKPGSKGKLPFTDVSTGHKFYKEIYWMWEKGITTGTRQANGTVKFLPNDSLTREAMAAFLYRVNGAKYSPPAKSPFKDVSTKQQFYRQITWMYSKQITTGTATSRGLEYQPKNLTSRAAMAAFMQRSSKL</sequence>
<dbReference type="EMBL" id="CP049863">
    <property type="protein sequence ID" value="QIK62447.1"/>
    <property type="molecule type" value="Genomic_DNA"/>
</dbReference>
<evidence type="ECO:0000313" key="5">
    <source>
        <dbReference type="Proteomes" id="UP000502677"/>
    </source>
</evidence>
<keyword evidence="5" id="KW-1185">Reference proteome</keyword>
<proteinExistence type="predicted"/>
<dbReference type="Pfam" id="PF13688">
    <property type="entry name" value="Reprolysin_5"/>
    <property type="match status" value="1"/>
</dbReference>
<feature type="compositionally biased region" description="Low complexity" evidence="1">
    <location>
        <begin position="92"/>
        <end position="111"/>
    </location>
</feature>
<dbReference type="AlphaFoldDB" id="A0A6G7XDH0"/>
<keyword evidence="2" id="KW-0732">Signal</keyword>
<dbReference type="Gene3D" id="3.40.390.10">
    <property type="entry name" value="Collagenase (Catalytic Domain)"/>
    <property type="match status" value="1"/>
</dbReference>
<feature type="signal peptide" evidence="2">
    <location>
        <begin position="1"/>
        <end position="25"/>
    </location>
</feature>
<dbReference type="GO" id="GO:0008237">
    <property type="term" value="F:metallopeptidase activity"/>
    <property type="evidence" value="ECO:0007669"/>
    <property type="project" value="InterPro"/>
</dbReference>
<evidence type="ECO:0000256" key="1">
    <source>
        <dbReference type="SAM" id="MobiDB-lite"/>
    </source>
</evidence>
<dbReference type="InterPro" id="IPR024079">
    <property type="entry name" value="MetalloPept_cat_dom_sf"/>
</dbReference>
<evidence type="ECO:0000256" key="2">
    <source>
        <dbReference type="SAM" id="SignalP"/>
    </source>
</evidence>